<protein>
    <recommendedName>
        <fullName evidence="3">Replication-associated protein ORF2/G2P domain-containing protein</fullName>
    </recommendedName>
</protein>
<name>A0A377HKN7_GRIHO</name>
<dbReference type="EMBL" id="UGHD01000002">
    <property type="protein sequence ID" value="STO56727.1"/>
    <property type="molecule type" value="Genomic_DNA"/>
</dbReference>
<evidence type="ECO:0000256" key="2">
    <source>
        <dbReference type="SAM" id="MobiDB-lite"/>
    </source>
</evidence>
<dbReference type="RefSeq" id="WP_115659490.1">
    <property type="nucleotide sequence ID" value="NZ_UGHD01000002.1"/>
</dbReference>
<feature type="domain" description="Replication-associated protein ORF2/G2P" evidence="3">
    <location>
        <begin position="403"/>
        <end position="484"/>
    </location>
</feature>
<dbReference type="AlphaFoldDB" id="A0A377HKN7"/>
<keyword evidence="1" id="KW-0175">Coiled coil</keyword>
<dbReference type="Proteomes" id="UP000254512">
    <property type="component" value="Unassembled WGS sequence"/>
</dbReference>
<accession>A0A377HKN7</accession>
<evidence type="ECO:0000259" key="3">
    <source>
        <dbReference type="Pfam" id="PF23343"/>
    </source>
</evidence>
<evidence type="ECO:0000256" key="1">
    <source>
        <dbReference type="SAM" id="Coils"/>
    </source>
</evidence>
<evidence type="ECO:0000313" key="5">
    <source>
        <dbReference type="Proteomes" id="UP000254512"/>
    </source>
</evidence>
<gene>
    <name evidence="4" type="ORF">NCTC11645_01101</name>
</gene>
<sequence>MKSSFFTQQEIRQFTNAGPEKIGSAEFFRDDHSNDEALKRAIGYREPYLPPELAPQGSRAAAGDNSLVQWRKSPTREQIEAQRLVLAAEKADKEAKPAKERIRKKRERISKLAAMVRKPRMGENATLLAPFAAHAFTDIELDWKNNPVKCLQAHGFVVNAPVVAKLQHREWSNEWRIRVAAQMRTSEAPPAQAGDRFTNYLTQGAVSKIITSGAYVQVLRGGFTTFATLTFSDEQKARILSPKPQSKNRIKPGVAGTVVVMNAIGKEPKRVTAAGEFSWLDDMGKEGDLAAVNPAEVKHIGVDENGNDIFDVGAPCIRACGVYSKVHAFTPDSSIGKEVSHFIDLAQKTYQRGWVPTFMPRRTRRGEPKEKLAGEKCGRHIAAGKFTPIRRGDQKDKIKQNPRWKQVNGKWKKTAAPLDYIWVAEMPANEDGVPNPHVHLLVRWEVPKTHFFAWAGRLEKMWGNGFANLQRMQSTGAGASYLVKAVAYTAKGGKENQGMIRGNRYGISKTARAEGFEDIMTWQADNMAAIIAECEEKLARTNAHHDTTAVRAQMKLKQQKKIHQITKNSKKLTEEEREQRIEKIKAKMVALDEEIRAAYEAKRERGVFAVGHWQITFTGPNATTHLDNFLGWAVNNRQWQANARNDYIKRELEQAKEETITNMQREYKAIENDENPTDAQIARLEYLHHQLENVQQEIDYQRRLRIQLANNLRQERSKWRKFNITKAERRTSIDWWASYLNRYDPPEQTCMNQLLTDMHMEDLRMRYKE</sequence>
<dbReference type="Pfam" id="PF23343">
    <property type="entry name" value="REP_ORF2-G2P"/>
    <property type="match status" value="1"/>
</dbReference>
<feature type="compositionally biased region" description="Polar residues" evidence="2">
    <location>
        <begin position="1"/>
        <end position="16"/>
    </location>
</feature>
<evidence type="ECO:0000313" key="4">
    <source>
        <dbReference type="EMBL" id="STO56727.1"/>
    </source>
</evidence>
<dbReference type="STRING" id="673.AL542_10745"/>
<reference evidence="4 5" key="1">
    <citation type="submission" date="2018-06" db="EMBL/GenBank/DDBJ databases">
        <authorList>
            <consortium name="Pathogen Informatics"/>
            <person name="Doyle S."/>
        </authorList>
    </citation>
    <scope>NUCLEOTIDE SEQUENCE [LARGE SCALE GENOMIC DNA]</scope>
    <source>
        <strain evidence="4 5">NCTC11645</strain>
    </source>
</reference>
<organism evidence="4 5">
    <name type="scientific">Grimontia hollisae</name>
    <name type="common">Vibrio hollisae</name>
    <dbReference type="NCBI Taxonomy" id="673"/>
    <lineage>
        <taxon>Bacteria</taxon>
        <taxon>Pseudomonadati</taxon>
        <taxon>Pseudomonadota</taxon>
        <taxon>Gammaproteobacteria</taxon>
        <taxon>Vibrionales</taxon>
        <taxon>Vibrionaceae</taxon>
        <taxon>Grimontia</taxon>
    </lineage>
</organism>
<feature type="region of interest" description="Disordered" evidence="2">
    <location>
        <begin position="1"/>
        <end position="29"/>
    </location>
</feature>
<proteinExistence type="predicted"/>
<feature type="coiled-coil region" evidence="1">
    <location>
        <begin position="574"/>
        <end position="601"/>
    </location>
</feature>
<dbReference type="InterPro" id="IPR056906">
    <property type="entry name" value="ORF2/G2P_dom"/>
</dbReference>